<reference evidence="3" key="1">
    <citation type="journal article" date="2019" name="Int. J. Syst. Evol. Microbiol.">
        <title>The Global Catalogue of Microorganisms (GCM) 10K type strain sequencing project: providing services to taxonomists for standard genome sequencing and annotation.</title>
        <authorList>
            <consortium name="The Broad Institute Genomics Platform"/>
            <consortium name="The Broad Institute Genome Sequencing Center for Infectious Disease"/>
            <person name="Wu L."/>
            <person name="Ma J."/>
        </authorList>
    </citation>
    <scope>NUCLEOTIDE SEQUENCE [LARGE SCALE GENOMIC DNA]</scope>
    <source>
        <strain evidence="3">NBRC 108723</strain>
    </source>
</reference>
<evidence type="ECO:0000313" key="2">
    <source>
        <dbReference type="EMBL" id="GLT19420.1"/>
    </source>
</evidence>
<organism evidence="2 3">
    <name type="scientific">Vibrio zhanjiangensis</name>
    <dbReference type="NCBI Taxonomy" id="1046128"/>
    <lineage>
        <taxon>Bacteria</taxon>
        <taxon>Pseudomonadati</taxon>
        <taxon>Pseudomonadota</taxon>
        <taxon>Gammaproteobacteria</taxon>
        <taxon>Vibrionales</taxon>
        <taxon>Vibrionaceae</taxon>
        <taxon>Vibrio</taxon>
    </lineage>
</organism>
<feature type="chain" id="PRO_5045715547" evidence="1">
    <location>
        <begin position="19"/>
        <end position="111"/>
    </location>
</feature>
<evidence type="ECO:0000313" key="3">
    <source>
        <dbReference type="Proteomes" id="UP001157138"/>
    </source>
</evidence>
<proteinExistence type="predicted"/>
<keyword evidence="1" id="KW-0732">Signal</keyword>
<accession>A0ABQ6F1U1</accession>
<dbReference type="EMBL" id="BSPW01000077">
    <property type="protein sequence ID" value="GLT19420.1"/>
    <property type="molecule type" value="Genomic_DNA"/>
</dbReference>
<feature type="signal peptide" evidence="1">
    <location>
        <begin position="1"/>
        <end position="18"/>
    </location>
</feature>
<protein>
    <submittedName>
        <fullName evidence="2">Uncharacterized protein</fullName>
    </submittedName>
</protein>
<keyword evidence="3" id="KW-1185">Reference proteome</keyword>
<gene>
    <name evidence="2" type="ORF">GCM10007938_32020</name>
</gene>
<dbReference type="RefSeq" id="WP_284193277.1">
    <property type="nucleotide sequence ID" value="NZ_BSPW01000077.1"/>
</dbReference>
<evidence type="ECO:0000256" key="1">
    <source>
        <dbReference type="SAM" id="SignalP"/>
    </source>
</evidence>
<comment type="caution">
    <text evidence="2">The sequence shown here is derived from an EMBL/GenBank/DDBJ whole genome shotgun (WGS) entry which is preliminary data.</text>
</comment>
<dbReference type="Proteomes" id="UP001157138">
    <property type="component" value="Unassembled WGS sequence"/>
</dbReference>
<name>A0ABQ6F1U1_9VIBR</name>
<sequence>MRVFALAMLTIFSFSVQAQSSTCSKNFPYHFVTKDGTLGLYQGSGGAWWYACNISEKKYGVTPESCRAALSSYLTAKAQAKPVTFSVEGTCAPFNSTNSTFQGFNWFGVYW</sequence>